<evidence type="ECO:0000256" key="10">
    <source>
        <dbReference type="ARBA" id="ARBA00049233"/>
    </source>
</evidence>
<dbReference type="PANTHER" id="PTHR22604:SF105">
    <property type="entry name" value="TRANS-1,2-DIHYDROBENZENE-1,2-DIOL DEHYDROGENASE"/>
    <property type="match status" value="1"/>
</dbReference>
<sequence length="270" mass="30143">MAIRWGLCGTGKISHDFSVARLSAIASQSSDRAKEFAKKPRIPKVYGSYEELIDNGILLSAKDKTSVSFDIVYLGVLHTEHFKVGLLFLQAGKNVLCEKPFAMNSRQVSDLVKACWVDYFVPFQATWSRCFPVHAEVHKLLAEEAVGKVKLVKAYFVEKELGGGALLDIGVYCLQFVLMASGVLLDSGNFQHSVLYSILLNACFLSLPPICIIFLSLLYHTLRFIMNMYMNFAVFLSHFLIVLLCSSVCAGLKERPRMPLVGVVFSQDRK</sequence>
<proteinExistence type="inferred from homology"/>
<dbReference type="PANTHER" id="PTHR22604">
    <property type="entry name" value="OXIDOREDUCTASES"/>
    <property type="match status" value="1"/>
</dbReference>
<dbReference type="GO" id="GO:0047837">
    <property type="term" value="F:D-xylose 1-dehydrogenase (NADP+) activity"/>
    <property type="evidence" value="ECO:0007669"/>
    <property type="project" value="UniProtKB-EC"/>
</dbReference>
<evidence type="ECO:0000256" key="3">
    <source>
        <dbReference type="ARBA" id="ARBA00038853"/>
    </source>
</evidence>
<protein>
    <recommendedName>
        <fullName evidence="5">Trans-1,2-dihydrobenzene-1,2-diol dehydrogenase</fullName>
        <ecNumber evidence="4">1.1.1.179</ecNumber>
        <ecNumber evidence="3">1.3.1.20</ecNumber>
    </recommendedName>
    <alternativeName>
        <fullName evidence="8">D-xylose 1-dehydrogenase</fullName>
    </alternativeName>
    <alternativeName>
        <fullName evidence="7">D-xylose-NADP dehydrogenase</fullName>
    </alternativeName>
    <alternativeName>
        <fullName evidence="6">Dimeric dihydrodiol dehydrogenase</fullName>
    </alternativeName>
</protein>
<dbReference type="InterPro" id="IPR050984">
    <property type="entry name" value="Gfo/Idh/MocA_domain"/>
</dbReference>
<keyword evidence="11" id="KW-1133">Transmembrane helix</keyword>
<evidence type="ECO:0000313" key="13">
    <source>
        <dbReference type="Ensembl" id="ENSXCOP00000018520.1"/>
    </source>
</evidence>
<evidence type="ECO:0000256" key="1">
    <source>
        <dbReference type="ARBA" id="ARBA00010928"/>
    </source>
</evidence>
<comment type="catalytic activity">
    <reaction evidence="9">
        <text>(1R,2R)-1,2-dihydrobenzene-1,2-diol + NADP(+) = catechol + NADPH + H(+)</text>
        <dbReference type="Rhea" id="RHEA:16729"/>
        <dbReference type="ChEBI" id="CHEBI:10702"/>
        <dbReference type="ChEBI" id="CHEBI:15378"/>
        <dbReference type="ChEBI" id="CHEBI:18135"/>
        <dbReference type="ChEBI" id="CHEBI:57783"/>
        <dbReference type="ChEBI" id="CHEBI:58349"/>
        <dbReference type="EC" id="1.3.1.20"/>
    </reaction>
</comment>
<comment type="similarity">
    <text evidence="1">Belongs to the Gfo/Idh/MocA family.</text>
</comment>
<dbReference type="Gene3D" id="3.30.360.10">
    <property type="entry name" value="Dihydrodipicolinate Reductase, domain 2"/>
    <property type="match status" value="1"/>
</dbReference>
<evidence type="ECO:0000256" key="7">
    <source>
        <dbReference type="ARBA" id="ARBA00042988"/>
    </source>
</evidence>
<keyword evidence="2" id="KW-0560">Oxidoreductase</keyword>
<dbReference type="Ensembl" id="ENSXCOT00000018753.1">
    <property type="protein sequence ID" value="ENSXCOP00000018520.1"/>
    <property type="gene ID" value="ENSXCOG00000013139.1"/>
</dbReference>
<accession>A0A3B5M568</accession>
<keyword evidence="14" id="KW-1185">Reference proteome</keyword>
<keyword evidence="11" id="KW-0472">Membrane</keyword>
<evidence type="ECO:0000256" key="5">
    <source>
        <dbReference type="ARBA" id="ARBA00040603"/>
    </source>
</evidence>
<dbReference type="InterPro" id="IPR036291">
    <property type="entry name" value="NAD(P)-bd_dom_sf"/>
</dbReference>
<keyword evidence="11" id="KW-0812">Transmembrane</keyword>
<dbReference type="GO" id="GO:0047115">
    <property type="term" value="F:trans-1,2-dihydrobenzene-1,2-diol dehydrogenase activity"/>
    <property type="evidence" value="ECO:0007669"/>
    <property type="project" value="UniProtKB-EC"/>
</dbReference>
<reference evidence="13" key="2">
    <citation type="submission" date="2025-09" db="UniProtKB">
        <authorList>
            <consortium name="Ensembl"/>
        </authorList>
    </citation>
    <scope>IDENTIFICATION</scope>
</reference>
<dbReference type="GeneTree" id="ENSGT00390000007946"/>
<organism evidence="13 14">
    <name type="scientific">Xiphophorus couchianus</name>
    <name type="common">Monterrey platyfish</name>
    <dbReference type="NCBI Taxonomy" id="32473"/>
    <lineage>
        <taxon>Eukaryota</taxon>
        <taxon>Metazoa</taxon>
        <taxon>Chordata</taxon>
        <taxon>Craniata</taxon>
        <taxon>Vertebrata</taxon>
        <taxon>Euteleostomi</taxon>
        <taxon>Actinopterygii</taxon>
        <taxon>Neopterygii</taxon>
        <taxon>Teleostei</taxon>
        <taxon>Neoteleostei</taxon>
        <taxon>Acanthomorphata</taxon>
        <taxon>Ovalentaria</taxon>
        <taxon>Atherinomorphae</taxon>
        <taxon>Cyprinodontiformes</taxon>
        <taxon>Poeciliidae</taxon>
        <taxon>Poeciliinae</taxon>
        <taxon>Xiphophorus</taxon>
    </lineage>
</organism>
<name>A0A3B5M568_9TELE</name>
<feature type="transmembrane region" description="Helical" evidence="11">
    <location>
        <begin position="169"/>
        <end position="186"/>
    </location>
</feature>
<dbReference type="EC" id="1.3.1.20" evidence="3"/>
<evidence type="ECO:0000313" key="14">
    <source>
        <dbReference type="Proteomes" id="UP000261380"/>
    </source>
</evidence>
<reference evidence="13" key="1">
    <citation type="submission" date="2025-08" db="UniProtKB">
        <authorList>
            <consortium name="Ensembl"/>
        </authorList>
    </citation>
    <scope>IDENTIFICATION</scope>
</reference>
<dbReference type="GO" id="GO:0000166">
    <property type="term" value="F:nucleotide binding"/>
    <property type="evidence" value="ECO:0007669"/>
    <property type="project" value="InterPro"/>
</dbReference>
<feature type="transmembrane region" description="Helical" evidence="11">
    <location>
        <begin position="228"/>
        <end position="252"/>
    </location>
</feature>
<evidence type="ECO:0000256" key="6">
    <source>
        <dbReference type="ARBA" id="ARBA00042926"/>
    </source>
</evidence>
<evidence type="ECO:0000256" key="4">
    <source>
        <dbReference type="ARBA" id="ARBA00038984"/>
    </source>
</evidence>
<evidence type="ECO:0000259" key="12">
    <source>
        <dbReference type="Pfam" id="PF01408"/>
    </source>
</evidence>
<feature type="domain" description="Gfo/Idh/MocA-like oxidoreductase N-terminal" evidence="12">
    <location>
        <begin position="4"/>
        <end position="115"/>
    </location>
</feature>
<evidence type="ECO:0000256" key="9">
    <source>
        <dbReference type="ARBA" id="ARBA00047423"/>
    </source>
</evidence>
<dbReference type="InterPro" id="IPR000683">
    <property type="entry name" value="Gfo/Idh/MocA-like_OxRdtase_N"/>
</dbReference>
<dbReference type="AlphaFoldDB" id="A0A3B5M568"/>
<evidence type="ECO:0000256" key="11">
    <source>
        <dbReference type="SAM" id="Phobius"/>
    </source>
</evidence>
<dbReference type="EC" id="1.1.1.179" evidence="4"/>
<dbReference type="SUPFAM" id="SSF51735">
    <property type="entry name" value="NAD(P)-binding Rossmann-fold domains"/>
    <property type="match status" value="1"/>
</dbReference>
<comment type="catalytic activity">
    <reaction evidence="10">
        <text>D-xylose + NADP(+) = D-xylono-1,5-lactone + NADPH + H(+)</text>
        <dbReference type="Rhea" id="RHEA:22000"/>
        <dbReference type="ChEBI" id="CHEBI:15378"/>
        <dbReference type="ChEBI" id="CHEBI:15867"/>
        <dbReference type="ChEBI" id="CHEBI:53455"/>
        <dbReference type="ChEBI" id="CHEBI:57783"/>
        <dbReference type="ChEBI" id="CHEBI:58349"/>
        <dbReference type="EC" id="1.1.1.179"/>
    </reaction>
</comment>
<dbReference type="Proteomes" id="UP000261380">
    <property type="component" value="Unplaced"/>
</dbReference>
<dbReference type="Gene3D" id="3.40.50.720">
    <property type="entry name" value="NAD(P)-binding Rossmann-like Domain"/>
    <property type="match status" value="1"/>
</dbReference>
<evidence type="ECO:0000256" key="2">
    <source>
        <dbReference type="ARBA" id="ARBA00023002"/>
    </source>
</evidence>
<feature type="transmembrane region" description="Helical" evidence="11">
    <location>
        <begin position="198"/>
        <end position="222"/>
    </location>
</feature>
<dbReference type="Pfam" id="PF01408">
    <property type="entry name" value="GFO_IDH_MocA"/>
    <property type="match status" value="1"/>
</dbReference>
<evidence type="ECO:0000256" key="8">
    <source>
        <dbReference type="ARBA" id="ARBA00043025"/>
    </source>
</evidence>